<organism evidence="1 2">
    <name type="scientific">Kosakonia pseudosacchari</name>
    <dbReference type="NCBI Taxonomy" id="1646340"/>
    <lineage>
        <taxon>Bacteria</taxon>
        <taxon>Pseudomonadati</taxon>
        <taxon>Pseudomonadota</taxon>
        <taxon>Gammaproteobacteria</taxon>
        <taxon>Enterobacterales</taxon>
        <taxon>Enterobacteriaceae</taxon>
        <taxon>Kosakonia</taxon>
    </lineage>
</organism>
<keyword evidence="2" id="KW-1185">Reference proteome</keyword>
<evidence type="ECO:0000313" key="2">
    <source>
        <dbReference type="Proteomes" id="UP000219642"/>
    </source>
</evidence>
<sequence>MTTKSFYFSQVADLRIEGVGIHASYSVNLIISDENTSEGKKITVSATGKSNAAKAAGSGNLLFWCKVKNMLDGKTYILERKKGEHWAVGIDDIVIGNTSFFISPAASRNAALEIEAGYFYDSGYTGTVPPIPASFKRVINLTPFQG</sequence>
<dbReference type="RefSeq" id="WP_097401497.1">
    <property type="nucleotide sequence ID" value="NZ_CP063425.1"/>
</dbReference>
<evidence type="ECO:0000313" key="1">
    <source>
        <dbReference type="EMBL" id="PDO84153.1"/>
    </source>
</evidence>
<proteinExistence type="predicted"/>
<reference evidence="1 2" key="1">
    <citation type="submission" date="2017-06" db="EMBL/GenBank/DDBJ databases">
        <title>Draft genome sequence of nitrogen-fixing Kosakonia pseudosacchari strain NN143 isolated from sugarcane roots.</title>
        <authorList>
            <person name="Li Y."/>
            <person name="Li S."/>
            <person name="Lin L."/>
            <person name="Wu X."/>
            <person name="Yang L."/>
            <person name="Li Y."/>
            <person name="An Q."/>
        </authorList>
    </citation>
    <scope>NUCLEOTIDE SEQUENCE [LARGE SCALE GENOMIC DNA]</scope>
    <source>
        <strain evidence="1 2">NN143</strain>
    </source>
</reference>
<name>A0ABX4IKS6_9ENTR</name>
<gene>
    <name evidence="1" type="ORF">BK796_17785</name>
</gene>
<protein>
    <submittedName>
        <fullName evidence="1">Uncharacterized protein</fullName>
    </submittedName>
</protein>
<dbReference type="EMBL" id="NITV01000010">
    <property type="protein sequence ID" value="PDO84153.1"/>
    <property type="molecule type" value="Genomic_DNA"/>
</dbReference>
<comment type="caution">
    <text evidence="1">The sequence shown here is derived from an EMBL/GenBank/DDBJ whole genome shotgun (WGS) entry which is preliminary data.</text>
</comment>
<accession>A0ABX4IKS6</accession>
<dbReference type="Proteomes" id="UP000219642">
    <property type="component" value="Unassembled WGS sequence"/>
</dbReference>